<evidence type="ECO:0000313" key="4">
    <source>
        <dbReference type="EMBL" id="ADV42717.1"/>
    </source>
</evidence>
<dbReference type="Gene3D" id="3.40.109.30">
    <property type="entry name" value="putative nitroreductase (tm1586), domain 2"/>
    <property type="match status" value="1"/>
</dbReference>
<sequence length="219" mass="24044">MNIETIRQRHSVRSYTDKPIDAQTKTALLEEIAACNKEGGLSIQLVTEEPQAFSCRLAKYGKFSGVRNYLLLIGGKHKDEACGYYGERIVLKAQTLGLNSCWVGLTYSKVKGTYSLQDGEKIYLAIALGYGSNQGIARKSKSVEAVSRCKGDMPEWFRKGVEAALMAPTAMNQQAFRLILEDSGKVHAKAGLAVMSKIDLGIVKCHFEIGSGRDSSVWK</sequence>
<dbReference type="PATRIC" id="fig|693979.3.peg.740"/>
<dbReference type="AlphaFoldDB" id="E6SNC4"/>
<proteinExistence type="inferred from homology"/>
<organism evidence="4 5">
    <name type="scientific">Bacteroides helcogenes (strain ATCC 35417 / DSM 20613 / JCM 6297 / CCUG 15421 / P 36-108)</name>
    <dbReference type="NCBI Taxonomy" id="693979"/>
    <lineage>
        <taxon>Bacteria</taxon>
        <taxon>Pseudomonadati</taxon>
        <taxon>Bacteroidota</taxon>
        <taxon>Bacteroidia</taxon>
        <taxon>Bacteroidales</taxon>
        <taxon>Bacteroidaceae</taxon>
        <taxon>Bacteroides</taxon>
    </lineage>
</organism>
<gene>
    <name evidence="4" type="ordered locus">Bache_0694</name>
</gene>
<dbReference type="SUPFAM" id="SSF55469">
    <property type="entry name" value="FMN-dependent nitroreductase-like"/>
    <property type="match status" value="1"/>
</dbReference>
<evidence type="ECO:0000256" key="2">
    <source>
        <dbReference type="ARBA" id="ARBA00023002"/>
    </source>
</evidence>
<keyword evidence="2" id="KW-0560">Oxidoreductase</keyword>
<reference key="1">
    <citation type="submission" date="2010-11" db="EMBL/GenBank/DDBJ databases">
        <title>The complete genome of Bacteroides helcogenes P 36-108.</title>
        <authorList>
            <consortium name="US DOE Joint Genome Institute (JGI-PGF)"/>
            <person name="Lucas S."/>
            <person name="Copeland A."/>
            <person name="Lapidus A."/>
            <person name="Bruce D."/>
            <person name="Goodwin L."/>
            <person name="Pitluck S."/>
            <person name="Kyrpides N."/>
            <person name="Mavromatis K."/>
            <person name="Ivanova N."/>
            <person name="Zeytun A."/>
            <person name="Brettin T."/>
            <person name="Detter J.C."/>
            <person name="Tapia R."/>
            <person name="Han C."/>
            <person name="Land M."/>
            <person name="Hauser L."/>
            <person name="Markowitz V."/>
            <person name="Cheng J.-F."/>
            <person name="Hugenholtz P."/>
            <person name="Woyke T."/>
            <person name="Wu D."/>
            <person name="Gronow S."/>
            <person name="Wellnitz S."/>
            <person name="Brambilla E."/>
            <person name="Klenk H.-P."/>
            <person name="Eisen J.A."/>
        </authorList>
    </citation>
    <scope>NUCLEOTIDE SEQUENCE</scope>
    <source>
        <strain>P 36-108</strain>
    </source>
</reference>
<protein>
    <submittedName>
        <fullName evidence="4">Nitroreductase</fullName>
    </submittedName>
</protein>
<dbReference type="KEGG" id="bhl:Bache_0694"/>
<accession>E6SNC4</accession>
<dbReference type="eggNOG" id="COG0778">
    <property type="taxonomic scope" value="Bacteria"/>
</dbReference>
<keyword evidence="5" id="KW-1185">Reference proteome</keyword>
<dbReference type="PANTHER" id="PTHR43673">
    <property type="entry name" value="NAD(P)H NITROREDUCTASE YDGI-RELATED"/>
    <property type="match status" value="1"/>
</dbReference>
<evidence type="ECO:0000259" key="3">
    <source>
        <dbReference type="Pfam" id="PF14512"/>
    </source>
</evidence>
<dbReference type="Pfam" id="PF14512">
    <property type="entry name" value="TM1586_NiRdase"/>
    <property type="match status" value="1"/>
</dbReference>
<dbReference type="Gene3D" id="3.40.109.10">
    <property type="entry name" value="NADH Oxidase"/>
    <property type="match status" value="1"/>
</dbReference>
<dbReference type="InterPro" id="IPR000415">
    <property type="entry name" value="Nitroreductase-like"/>
</dbReference>
<dbReference type="RefSeq" id="WP_013546332.1">
    <property type="nucleotide sequence ID" value="NC_014933.1"/>
</dbReference>
<dbReference type="OrthoDB" id="9814075at2"/>
<name>E6SNC4_BACT6</name>
<comment type="similarity">
    <text evidence="1">Belongs to the nitroreductase family.</text>
</comment>
<dbReference type="InterPro" id="IPR029478">
    <property type="entry name" value="TM1586_NiRdase"/>
</dbReference>
<dbReference type="Proteomes" id="UP000008630">
    <property type="component" value="Chromosome"/>
</dbReference>
<dbReference type="STRING" id="693979.Bache_0694"/>
<dbReference type="EMBL" id="CP002352">
    <property type="protein sequence ID" value="ADV42717.1"/>
    <property type="molecule type" value="Genomic_DNA"/>
</dbReference>
<evidence type="ECO:0000313" key="5">
    <source>
        <dbReference type="Proteomes" id="UP000008630"/>
    </source>
</evidence>
<feature type="domain" description="Putative nitroreductase TM1586" evidence="3">
    <location>
        <begin position="3"/>
        <end position="211"/>
    </location>
</feature>
<reference evidence="4 5" key="2">
    <citation type="journal article" date="2011" name="Stand. Genomic Sci.">
        <title>Complete genome sequence of Bacteroides helcogenes type strain (P 36-108).</title>
        <authorList>
            <person name="Pati A."/>
            <person name="Gronow S."/>
            <person name="Zeytun A."/>
            <person name="Lapidus A."/>
            <person name="Nolan M."/>
            <person name="Hammon N."/>
            <person name="Deshpande S."/>
            <person name="Cheng J.F."/>
            <person name="Tapia R."/>
            <person name="Han C."/>
            <person name="Goodwin L."/>
            <person name="Pitluck S."/>
            <person name="Liolios K."/>
            <person name="Pagani I."/>
            <person name="Ivanova N."/>
            <person name="Mavromatis K."/>
            <person name="Chen A."/>
            <person name="Palaniappan K."/>
            <person name="Land M."/>
            <person name="Hauser L."/>
            <person name="Chang Y.J."/>
            <person name="Jeffries C.D."/>
            <person name="Detter J.C."/>
            <person name="Brambilla E."/>
            <person name="Rohde M."/>
            <person name="Goker M."/>
            <person name="Woyke T."/>
            <person name="Bristow J."/>
            <person name="Eisen J.A."/>
            <person name="Markowitz V."/>
            <person name="Hugenholtz P."/>
            <person name="Kyrpides N.C."/>
            <person name="Klenk H.P."/>
            <person name="Lucas S."/>
        </authorList>
    </citation>
    <scope>NUCLEOTIDE SEQUENCE [LARGE SCALE GENOMIC DNA]</scope>
    <source>
        <strain evidence="5">ATCC 35417 / DSM 20613 / JCM 6297 / CCUG 15421 / P 36-108</strain>
    </source>
</reference>
<evidence type="ECO:0000256" key="1">
    <source>
        <dbReference type="ARBA" id="ARBA00007118"/>
    </source>
</evidence>
<dbReference type="HOGENOM" id="CLU_070562_2_0_10"/>
<dbReference type="PANTHER" id="PTHR43673:SF10">
    <property type="entry name" value="NADH DEHYDROGENASE_NAD(P)H NITROREDUCTASE XCC3605-RELATED"/>
    <property type="match status" value="1"/>
</dbReference>
<dbReference type="GO" id="GO:0016491">
    <property type="term" value="F:oxidoreductase activity"/>
    <property type="evidence" value="ECO:0007669"/>
    <property type="project" value="UniProtKB-KW"/>
</dbReference>
<dbReference type="CDD" id="cd02062">
    <property type="entry name" value="Nitro_FMN_reductase"/>
    <property type="match status" value="1"/>
</dbReference>